<reference evidence="1" key="1">
    <citation type="journal article" date="2023" name="Science">
        <title>Genome structures resolve the early diversification of teleost fishes.</title>
        <authorList>
            <person name="Parey E."/>
            <person name="Louis A."/>
            <person name="Montfort J."/>
            <person name="Bouchez O."/>
            <person name="Roques C."/>
            <person name="Iampietro C."/>
            <person name="Lluch J."/>
            <person name="Castinel A."/>
            <person name="Donnadieu C."/>
            <person name="Desvignes T."/>
            <person name="Floi Bucao C."/>
            <person name="Jouanno E."/>
            <person name="Wen M."/>
            <person name="Mejri S."/>
            <person name="Dirks R."/>
            <person name="Jansen H."/>
            <person name="Henkel C."/>
            <person name="Chen W.J."/>
            <person name="Zahm M."/>
            <person name="Cabau C."/>
            <person name="Klopp C."/>
            <person name="Thompson A.W."/>
            <person name="Robinson-Rechavi M."/>
            <person name="Braasch I."/>
            <person name="Lecointre G."/>
            <person name="Bobe J."/>
            <person name="Postlethwait J.H."/>
            <person name="Berthelot C."/>
            <person name="Roest Crollius H."/>
            <person name="Guiguen Y."/>
        </authorList>
    </citation>
    <scope>NUCLEOTIDE SEQUENCE</scope>
    <source>
        <strain evidence="1">WJC10195</strain>
    </source>
</reference>
<sequence>MVHSSNNFMGRISDARNPAKSKIVITKRQLLYETECKGEVLVMFPPCAGKTLDSTLRCRLKAKSAEAHLLQSAARDLQSFAPHALCMRSHRCPSTFYQKSH</sequence>
<evidence type="ECO:0000313" key="1">
    <source>
        <dbReference type="EMBL" id="KAJ8371090.1"/>
    </source>
</evidence>
<dbReference type="Proteomes" id="UP001152622">
    <property type="component" value="Chromosome 3"/>
</dbReference>
<dbReference type="AlphaFoldDB" id="A0A9Q1G0F8"/>
<evidence type="ECO:0000313" key="2">
    <source>
        <dbReference type="Proteomes" id="UP001152622"/>
    </source>
</evidence>
<keyword evidence="2" id="KW-1185">Reference proteome</keyword>
<name>A0A9Q1G0F8_SYNKA</name>
<organism evidence="1 2">
    <name type="scientific">Synaphobranchus kaupii</name>
    <name type="common">Kaup's arrowtooth eel</name>
    <dbReference type="NCBI Taxonomy" id="118154"/>
    <lineage>
        <taxon>Eukaryota</taxon>
        <taxon>Metazoa</taxon>
        <taxon>Chordata</taxon>
        <taxon>Craniata</taxon>
        <taxon>Vertebrata</taxon>
        <taxon>Euteleostomi</taxon>
        <taxon>Actinopterygii</taxon>
        <taxon>Neopterygii</taxon>
        <taxon>Teleostei</taxon>
        <taxon>Anguilliformes</taxon>
        <taxon>Synaphobranchidae</taxon>
        <taxon>Synaphobranchus</taxon>
    </lineage>
</organism>
<gene>
    <name evidence="1" type="ORF">SKAU_G00111180</name>
</gene>
<dbReference type="EMBL" id="JAINUF010000003">
    <property type="protein sequence ID" value="KAJ8371090.1"/>
    <property type="molecule type" value="Genomic_DNA"/>
</dbReference>
<protein>
    <submittedName>
        <fullName evidence="1">Uncharacterized protein</fullName>
    </submittedName>
</protein>
<comment type="caution">
    <text evidence="1">The sequence shown here is derived from an EMBL/GenBank/DDBJ whole genome shotgun (WGS) entry which is preliminary data.</text>
</comment>
<proteinExistence type="predicted"/>
<accession>A0A9Q1G0F8</accession>